<dbReference type="FunFam" id="3.40.50.300:FF:000221">
    <property type="entry name" value="Multidrug ABC transporter ATP-binding protein"/>
    <property type="match status" value="1"/>
</dbReference>
<dbReference type="SUPFAM" id="SSF90123">
    <property type="entry name" value="ABC transporter transmembrane region"/>
    <property type="match status" value="1"/>
</dbReference>
<evidence type="ECO:0000256" key="3">
    <source>
        <dbReference type="ARBA" id="ARBA00022475"/>
    </source>
</evidence>
<reference evidence="12 14" key="1">
    <citation type="submission" date="2020-12" db="EMBL/GenBank/DDBJ databases">
        <title>strain FJAT-54423T represents a novel species of the genus Brevibacillus.</title>
        <authorList>
            <person name="Tang R."/>
        </authorList>
    </citation>
    <scope>NUCLEOTIDE SEQUENCE [LARGE SCALE GENOMIC DNA]</scope>
    <source>
        <strain evidence="12 14">FJAT-54423</strain>
    </source>
</reference>
<evidence type="ECO:0000256" key="2">
    <source>
        <dbReference type="ARBA" id="ARBA00022448"/>
    </source>
</evidence>
<gene>
    <name evidence="12" type="ORF">JD108_04290</name>
    <name evidence="13" type="ORF">KDJ56_04290</name>
</gene>
<dbReference type="Gene3D" id="3.40.50.300">
    <property type="entry name" value="P-loop containing nucleotide triphosphate hydrolases"/>
    <property type="match status" value="1"/>
</dbReference>
<feature type="transmembrane region" description="Helical" evidence="9">
    <location>
        <begin position="135"/>
        <end position="154"/>
    </location>
</feature>
<protein>
    <submittedName>
        <fullName evidence="12">ATP-binding cassette domain-containing protein</fullName>
    </submittedName>
</protein>
<dbReference type="InterPro" id="IPR003439">
    <property type="entry name" value="ABC_transporter-like_ATP-bd"/>
</dbReference>
<dbReference type="SUPFAM" id="SSF52540">
    <property type="entry name" value="P-loop containing nucleoside triphosphate hydrolases"/>
    <property type="match status" value="1"/>
</dbReference>
<dbReference type="KEGG" id="bcop:JD108_04290"/>
<dbReference type="GO" id="GO:0005524">
    <property type="term" value="F:ATP binding"/>
    <property type="evidence" value="ECO:0007669"/>
    <property type="project" value="UniProtKB-KW"/>
</dbReference>
<feature type="transmembrane region" description="Helical" evidence="9">
    <location>
        <begin position="15"/>
        <end position="34"/>
    </location>
</feature>
<dbReference type="InterPro" id="IPR017871">
    <property type="entry name" value="ABC_transporter-like_CS"/>
</dbReference>
<evidence type="ECO:0000256" key="1">
    <source>
        <dbReference type="ARBA" id="ARBA00004651"/>
    </source>
</evidence>
<evidence type="ECO:0000313" key="14">
    <source>
        <dbReference type="Proteomes" id="UP000595847"/>
    </source>
</evidence>
<evidence type="ECO:0000313" key="13">
    <source>
        <dbReference type="EMBL" id="QUO42246.1"/>
    </source>
</evidence>
<dbReference type="InterPro" id="IPR003593">
    <property type="entry name" value="AAA+_ATPase"/>
</dbReference>
<dbReference type="InterPro" id="IPR036640">
    <property type="entry name" value="ABC1_TM_sf"/>
</dbReference>
<evidence type="ECO:0000256" key="7">
    <source>
        <dbReference type="ARBA" id="ARBA00022989"/>
    </source>
</evidence>
<evidence type="ECO:0000256" key="8">
    <source>
        <dbReference type="ARBA" id="ARBA00023136"/>
    </source>
</evidence>
<dbReference type="PROSITE" id="PS50929">
    <property type="entry name" value="ABC_TM1F"/>
    <property type="match status" value="1"/>
</dbReference>
<dbReference type="EMBL" id="CP066308">
    <property type="protein sequence ID" value="QQE75158.1"/>
    <property type="molecule type" value="Genomic_DNA"/>
</dbReference>
<dbReference type="PANTHER" id="PTHR43394:SF1">
    <property type="entry name" value="ATP-BINDING CASSETTE SUB-FAMILY B MEMBER 10, MITOCHONDRIAL"/>
    <property type="match status" value="1"/>
</dbReference>
<feature type="transmembrane region" description="Helical" evidence="9">
    <location>
        <begin position="160"/>
        <end position="178"/>
    </location>
</feature>
<evidence type="ECO:0000259" key="10">
    <source>
        <dbReference type="PROSITE" id="PS50893"/>
    </source>
</evidence>
<proteinExistence type="predicted"/>
<dbReference type="Pfam" id="PF00664">
    <property type="entry name" value="ABC_membrane"/>
    <property type="match status" value="1"/>
</dbReference>
<feature type="transmembrane region" description="Helical" evidence="9">
    <location>
        <begin position="280"/>
        <end position="301"/>
    </location>
</feature>
<keyword evidence="5" id="KW-0547">Nucleotide-binding</keyword>
<dbReference type="InterPro" id="IPR011527">
    <property type="entry name" value="ABC1_TM_dom"/>
</dbReference>
<dbReference type="InterPro" id="IPR027417">
    <property type="entry name" value="P-loop_NTPase"/>
</dbReference>
<dbReference type="RefSeq" id="WP_198828688.1">
    <property type="nucleotide sequence ID" value="NZ_CP066308.1"/>
</dbReference>
<dbReference type="GO" id="GO:0015421">
    <property type="term" value="F:ABC-type oligopeptide transporter activity"/>
    <property type="evidence" value="ECO:0007669"/>
    <property type="project" value="TreeGrafter"/>
</dbReference>
<keyword evidence="6 12" id="KW-0067">ATP-binding</keyword>
<keyword evidence="4 9" id="KW-0812">Transmembrane</keyword>
<evidence type="ECO:0000256" key="4">
    <source>
        <dbReference type="ARBA" id="ARBA00022692"/>
    </source>
</evidence>
<keyword evidence="3" id="KW-1003">Cell membrane</keyword>
<accession>A0A7T5EMA6</accession>
<keyword evidence="15" id="KW-1185">Reference proteome</keyword>
<sequence>MKALRQLFWFFRTYWKRYAVGVAFLFLIDLLMLWPPRLIGQTVDQIRNGSLTTATLTTTVVTLLLIGLVLYALRFLWRYLLFGGALMLERTLRQRLFGHLTRMSPSFYARRRSGDLMALATNDIPAIEQTAGMGVLTLVDSLFATLLTLTVMMVTIDWQLTLAALIPMPFMAWATAYYGKLLHDRFYLAQEAFGEMNDHVQQSVSGVRVLRAFVQEEQDVEAFRRVSEKTLERNVSVSRIDALFEPTIAIIIGLSFLIGIGYGAYLVISSAISLGDLVAFNLYLGLLIWPMFAFGWLMNILQRGSASVKRLYEFFAEQPEVTEQKEAINTVPASTVEARSLTFRYPGSDKDALCDISFLLREGETLGIVGRTGSGKTTLCRTLLHQYPVPEKALFIGGVPIEQLSLSALRGKIAYVPQEHLLFSRSIEANVAFGKPEASTEEVWHALSLAEMKRDVAQFPAGLGTMVGEKGVTLSGGQKQRVSIARALLMEADILILDDCLSAVDARTEESILRHLREERKGKTTLITAHRLSAVQHAQLILVLEDGKIIERGTHEQLMAKRGWYWEQYRRQQLELDAAGQG</sequence>
<name>A0A7T5EMA6_9BACL</name>
<feature type="domain" description="ABC transmembrane type-1" evidence="11">
    <location>
        <begin position="19"/>
        <end position="303"/>
    </location>
</feature>
<feature type="domain" description="ABC transporter" evidence="10">
    <location>
        <begin position="336"/>
        <end position="571"/>
    </location>
</feature>
<dbReference type="EMBL" id="CP073708">
    <property type="protein sequence ID" value="QUO42246.1"/>
    <property type="molecule type" value="Genomic_DNA"/>
</dbReference>
<dbReference type="PROSITE" id="PS00211">
    <property type="entry name" value="ABC_TRANSPORTER_1"/>
    <property type="match status" value="1"/>
</dbReference>
<evidence type="ECO:0000256" key="6">
    <source>
        <dbReference type="ARBA" id="ARBA00022840"/>
    </source>
</evidence>
<dbReference type="Pfam" id="PF00005">
    <property type="entry name" value="ABC_tran"/>
    <property type="match status" value="1"/>
</dbReference>
<dbReference type="Proteomes" id="UP000595847">
    <property type="component" value="Chromosome"/>
</dbReference>
<dbReference type="AlphaFoldDB" id="A0A7T5EMA6"/>
<dbReference type="GO" id="GO:0005886">
    <property type="term" value="C:plasma membrane"/>
    <property type="evidence" value="ECO:0007669"/>
    <property type="project" value="UniProtKB-SubCell"/>
</dbReference>
<dbReference type="GO" id="GO:0016887">
    <property type="term" value="F:ATP hydrolysis activity"/>
    <property type="evidence" value="ECO:0007669"/>
    <property type="project" value="InterPro"/>
</dbReference>
<evidence type="ECO:0000313" key="15">
    <source>
        <dbReference type="Proteomes" id="UP000677234"/>
    </source>
</evidence>
<dbReference type="InterPro" id="IPR039421">
    <property type="entry name" value="Type_1_exporter"/>
</dbReference>
<feature type="transmembrane region" description="Helical" evidence="9">
    <location>
        <begin position="248"/>
        <end position="268"/>
    </location>
</feature>
<keyword evidence="7 9" id="KW-1133">Transmembrane helix</keyword>
<keyword evidence="8 9" id="KW-0472">Membrane</keyword>
<comment type="subcellular location">
    <subcellularLocation>
        <location evidence="1">Cell membrane</location>
        <topology evidence="1">Multi-pass membrane protein</topology>
    </subcellularLocation>
</comment>
<dbReference type="SMART" id="SM00382">
    <property type="entry name" value="AAA"/>
    <property type="match status" value="1"/>
</dbReference>
<evidence type="ECO:0000256" key="9">
    <source>
        <dbReference type="SAM" id="Phobius"/>
    </source>
</evidence>
<dbReference type="CDD" id="cd18541">
    <property type="entry name" value="ABC_6TM_TmrB_like"/>
    <property type="match status" value="1"/>
</dbReference>
<evidence type="ECO:0000313" key="12">
    <source>
        <dbReference type="EMBL" id="QQE75158.1"/>
    </source>
</evidence>
<reference evidence="13" key="2">
    <citation type="submission" date="2021-04" db="EMBL/GenBank/DDBJ databases">
        <title>Brevibacillus composti FJAT-54423, complete genome.</title>
        <authorList>
            <person name="Tang R."/>
        </authorList>
    </citation>
    <scope>NUCLEOTIDE SEQUENCE</scope>
    <source>
        <strain evidence="13">FJAT-54424</strain>
    </source>
</reference>
<dbReference type="FunFam" id="1.20.1560.10:FF:000011">
    <property type="entry name" value="Multidrug ABC transporter ATP-binding protein"/>
    <property type="match status" value="1"/>
</dbReference>
<dbReference type="PROSITE" id="PS50893">
    <property type="entry name" value="ABC_TRANSPORTER_2"/>
    <property type="match status" value="1"/>
</dbReference>
<keyword evidence="2" id="KW-0813">Transport</keyword>
<evidence type="ECO:0000256" key="5">
    <source>
        <dbReference type="ARBA" id="ARBA00022741"/>
    </source>
</evidence>
<dbReference type="Gene3D" id="1.20.1560.10">
    <property type="entry name" value="ABC transporter type 1, transmembrane domain"/>
    <property type="match status" value="1"/>
</dbReference>
<evidence type="ECO:0000259" key="11">
    <source>
        <dbReference type="PROSITE" id="PS50929"/>
    </source>
</evidence>
<dbReference type="Proteomes" id="UP000677234">
    <property type="component" value="Chromosome"/>
</dbReference>
<dbReference type="PANTHER" id="PTHR43394">
    <property type="entry name" value="ATP-DEPENDENT PERMEASE MDL1, MITOCHONDRIAL"/>
    <property type="match status" value="1"/>
</dbReference>
<organism evidence="12 14">
    <name type="scientific">Brevibacillus composti</name>
    <dbReference type="NCBI Taxonomy" id="2796470"/>
    <lineage>
        <taxon>Bacteria</taxon>
        <taxon>Bacillati</taxon>
        <taxon>Bacillota</taxon>
        <taxon>Bacilli</taxon>
        <taxon>Bacillales</taxon>
        <taxon>Paenibacillaceae</taxon>
        <taxon>Brevibacillus</taxon>
    </lineage>
</organism>
<feature type="transmembrane region" description="Helical" evidence="9">
    <location>
        <begin position="54"/>
        <end position="77"/>
    </location>
</feature>